<evidence type="ECO:0000313" key="1">
    <source>
        <dbReference type="EMBL" id="KXB58295.1"/>
    </source>
</evidence>
<dbReference type="EMBL" id="LSDC01000100">
    <property type="protein sequence ID" value="KXB58295.1"/>
    <property type="molecule type" value="Genomic_DNA"/>
</dbReference>
<dbReference type="PATRIC" id="fig|1379.3.peg.1463"/>
<accession>A0A133ZS86</accession>
<protein>
    <recommendedName>
        <fullName evidence="3">Swt1-like HEPN domain-containing protein</fullName>
    </recommendedName>
</protein>
<organism evidence="1 2">
    <name type="scientific">Gemella haemolysans</name>
    <dbReference type="NCBI Taxonomy" id="1379"/>
    <lineage>
        <taxon>Bacteria</taxon>
        <taxon>Bacillati</taxon>
        <taxon>Bacillota</taxon>
        <taxon>Bacilli</taxon>
        <taxon>Bacillales</taxon>
        <taxon>Gemellaceae</taxon>
        <taxon>Gemella</taxon>
    </lineage>
</organism>
<evidence type="ECO:0008006" key="3">
    <source>
        <dbReference type="Google" id="ProtNLM"/>
    </source>
</evidence>
<dbReference type="RefSeq" id="WP_060914559.1">
    <property type="nucleotide sequence ID" value="NZ_KQ959982.1"/>
</dbReference>
<dbReference type="OrthoDB" id="8265499at2"/>
<name>A0A133ZS86_9BACL</name>
<reference evidence="2" key="1">
    <citation type="submission" date="2016-01" db="EMBL/GenBank/DDBJ databases">
        <authorList>
            <person name="Mitreva M."/>
            <person name="Pepin K.H."/>
            <person name="Mihindukulasuriya K.A."/>
            <person name="Fulton R."/>
            <person name="Fronick C."/>
            <person name="O'Laughlin M."/>
            <person name="Miner T."/>
            <person name="Herter B."/>
            <person name="Rosa B.A."/>
            <person name="Cordes M."/>
            <person name="Tomlinson C."/>
            <person name="Wollam A."/>
            <person name="Palsikar V.B."/>
            <person name="Mardis E.R."/>
            <person name="Wilson R.K."/>
        </authorList>
    </citation>
    <scope>NUCLEOTIDE SEQUENCE [LARGE SCALE GENOMIC DNA]</scope>
    <source>
        <strain evidence="2">DNF01167</strain>
    </source>
</reference>
<proteinExistence type="predicted"/>
<dbReference type="AlphaFoldDB" id="A0A133ZS86"/>
<sequence length="343" mass="41200">MEFLRSYFGNKNIFKKTNDLSNDKNPIVNENKKSGDFLLWNMTELEAGDLCKHRLDTMELWSRRLIEETFSKEYGKDYFNFKFDESTPLVKNEIIKQVQDRVDSNPKRYPRKVDALVMEHLKYFFCRNDLYKLHFKNVFEPFYSGIESLRLTFEKLISIRNKISHTNPLSQRELEQGVCYSNDLIEVFKEYYKKIGRDKEYNVPTFLSFKDSLGQCIYREDSSYSWSICPLTNYDSTNNKRETVNLRSGETYRIILEVDNSFPLDFYCINWEIEYCCKIDKYETNSNILEFKIDDKFVSLNLRIKAYLKTKRAWHRFANIDCDDFVEIHLEEILPPINDDYFK</sequence>
<dbReference type="Proteomes" id="UP000070355">
    <property type="component" value="Unassembled WGS sequence"/>
</dbReference>
<comment type="caution">
    <text evidence="1">The sequence shown here is derived from an EMBL/GenBank/DDBJ whole genome shotgun (WGS) entry which is preliminary data.</text>
</comment>
<gene>
    <name evidence="1" type="ORF">HMPREF3186_01477</name>
</gene>
<evidence type="ECO:0000313" key="2">
    <source>
        <dbReference type="Proteomes" id="UP000070355"/>
    </source>
</evidence>